<dbReference type="SUPFAM" id="SSF64288">
    <property type="entry name" value="Chorismate lyase-like"/>
    <property type="match status" value="1"/>
</dbReference>
<protein>
    <submittedName>
        <fullName evidence="5">GntR family transcriptional regulator</fullName>
    </submittedName>
</protein>
<dbReference type="InterPro" id="IPR028978">
    <property type="entry name" value="Chorismate_lyase_/UTRA_dom_sf"/>
</dbReference>
<keyword evidence="2" id="KW-0238">DNA-binding</keyword>
<dbReference type="InterPro" id="IPR036388">
    <property type="entry name" value="WH-like_DNA-bd_sf"/>
</dbReference>
<evidence type="ECO:0000313" key="5">
    <source>
        <dbReference type="EMBL" id="MEM5426216.1"/>
    </source>
</evidence>
<evidence type="ECO:0000256" key="3">
    <source>
        <dbReference type="ARBA" id="ARBA00023163"/>
    </source>
</evidence>
<keyword evidence="6" id="KW-1185">Reference proteome</keyword>
<dbReference type="SMART" id="SM00345">
    <property type="entry name" value="HTH_GNTR"/>
    <property type="match status" value="1"/>
</dbReference>
<dbReference type="Gene3D" id="3.40.1410.10">
    <property type="entry name" value="Chorismate lyase-like"/>
    <property type="match status" value="1"/>
</dbReference>
<dbReference type="CDD" id="cd07377">
    <property type="entry name" value="WHTH_GntR"/>
    <property type="match status" value="1"/>
</dbReference>
<evidence type="ECO:0000259" key="4">
    <source>
        <dbReference type="PROSITE" id="PS50949"/>
    </source>
</evidence>
<dbReference type="SMART" id="SM00866">
    <property type="entry name" value="UTRA"/>
    <property type="match status" value="1"/>
</dbReference>
<keyword evidence="3" id="KW-0804">Transcription</keyword>
<evidence type="ECO:0000256" key="1">
    <source>
        <dbReference type="ARBA" id="ARBA00023015"/>
    </source>
</evidence>
<feature type="domain" description="HTH gntR-type" evidence="4">
    <location>
        <begin position="10"/>
        <end position="78"/>
    </location>
</feature>
<name>A0ABU9S337_9BURK</name>
<proteinExistence type="predicted"/>
<dbReference type="PANTHER" id="PTHR44846">
    <property type="entry name" value="MANNOSYL-D-GLYCERATE TRANSPORT/METABOLISM SYSTEM REPRESSOR MNGR-RELATED"/>
    <property type="match status" value="1"/>
</dbReference>
<comment type="caution">
    <text evidence="5">The sequence shown here is derived from an EMBL/GenBank/DDBJ whole genome shotgun (WGS) entry which is preliminary data.</text>
</comment>
<dbReference type="Pfam" id="PF00392">
    <property type="entry name" value="GntR"/>
    <property type="match status" value="1"/>
</dbReference>
<dbReference type="PANTHER" id="PTHR44846:SF1">
    <property type="entry name" value="MANNOSYL-D-GLYCERATE TRANSPORT_METABOLISM SYSTEM REPRESSOR MNGR-RELATED"/>
    <property type="match status" value="1"/>
</dbReference>
<sequence length="233" mass="25831">MIKPQLQPSPSLHETVREELRRRIAVGTYSPDAAIPSTAMLSEEFGVSSITIKRALRDLQAAGTLVSIPGKGTYVKQQKRLLHQLDAMQPSFDDSSIRSVSVTREKISDPTLSTIALPDHVMLCVRKTIWMDDAPVVYDTTYLSPDIGDDIVDEFGERFVVDALAKHAIHVTRTYLVIDAAPATAEVEEIFGVPNGYPVLRRLYRMMTSEPGIIVYGVLQAPFDRLACTVDFP</sequence>
<dbReference type="SUPFAM" id="SSF46785">
    <property type="entry name" value="Winged helix' DNA-binding domain"/>
    <property type="match status" value="1"/>
</dbReference>
<dbReference type="InterPro" id="IPR050679">
    <property type="entry name" value="Bact_HTH_transcr_reg"/>
</dbReference>
<dbReference type="PROSITE" id="PS50949">
    <property type="entry name" value="HTH_GNTR"/>
    <property type="match status" value="1"/>
</dbReference>
<evidence type="ECO:0000256" key="2">
    <source>
        <dbReference type="ARBA" id="ARBA00023125"/>
    </source>
</evidence>
<keyword evidence="1" id="KW-0805">Transcription regulation</keyword>
<dbReference type="Gene3D" id="1.10.10.10">
    <property type="entry name" value="Winged helix-like DNA-binding domain superfamily/Winged helix DNA-binding domain"/>
    <property type="match status" value="1"/>
</dbReference>
<dbReference type="Pfam" id="PF07702">
    <property type="entry name" value="UTRA"/>
    <property type="match status" value="1"/>
</dbReference>
<gene>
    <name evidence="5" type="ORF">VSR73_35005</name>
</gene>
<evidence type="ECO:0000313" key="6">
    <source>
        <dbReference type="Proteomes" id="UP001489897"/>
    </source>
</evidence>
<dbReference type="InterPro" id="IPR011663">
    <property type="entry name" value="UTRA"/>
</dbReference>
<dbReference type="Proteomes" id="UP001489897">
    <property type="component" value="Unassembled WGS sequence"/>
</dbReference>
<dbReference type="InterPro" id="IPR000524">
    <property type="entry name" value="Tscrpt_reg_HTH_GntR"/>
</dbReference>
<dbReference type="RefSeq" id="WP_342925243.1">
    <property type="nucleotide sequence ID" value="NZ_JAYMRV010000015.1"/>
</dbReference>
<organism evidence="5 6">
    <name type="scientific">Paraburkholderia ferrariae</name>
    <dbReference type="NCBI Taxonomy" id="386056"/>
    <lineage>
        <taxon>Bacteria</taxon>
        <taxon>Pseudomonadati</taxon>
        <taxon>Pseudomonadota</taxon>
        <taxon>Betaproteobacteria</taxon>
        <taxon>Burkholderiales</taxon>
        <taxon>Burkholderiaceae</taxon>
        <taxon>Paraburkholderia</taxon>
    </lineage>
</organism>
<accession>A0ABU9S337</accession>
<reference evidence="5 6" key="1">
    <citation type="submission" date="2024-01" db="EMBL/GenBank/DDBJ databases">
        <title>The diversity of rhizobia nodulating Mimosa spp. in eleven states of Brazil covering several biomes is determined by host plant, location, and edaphic factors.</title>
        <authorList>
            <person name="Rouws L."/>
            <person name="Barauna A."/>
            <person name="Beukes C."/>
            <person name="De Faria S.M."/>
            <person name="Gross E."/>
            <person name="Dos Reis Junior F.B."/>
            <person name="Simon M."/>
            <person name="Maluk M."/>
            <person name="Odee D.W."/>
            <person name="Kenicer G."/>
            <person name="Young J.P.W."/>
            <person name="Reis V.M."/>
            <person name="Zilli J."/>
            <person name="James E.K."/>
        </authorList>
    </citation>
    <scope>NUCLEOTIDE SEQUENCE [LARGE SCALE GENOMIC DNA]</scope>
    <source>
        <strain evidence="5 6">JPY167</strain>
    </source>
</reference>
<dbReference type="InterPro" id="IPR036390">
    <property type="entry name" value="WH_DNA-bd_sf"/>
</dbReference>
<dbReference type="EMBL" id="JAYMRV010000015">
    <property type="protein sequence ID" value="MEM5426216.1"/>
    <property type="molecule type" value="Genomic_DNA"/>
</dbReference>